<evidence type="ECO:0000313" key="1">
    <source>
        <dbReference type="EMBL" id="KZT70174.1"/>
    </source>
</evidence>
<dbReference type="STRING" id="1314783.A0A165R1G2"/>
<dbReference type="Proteomes" id="UP000076727">
    <property type="component" value="Unassembled WGS sequence"/>
</dbReference>
<evidence type="ECO:0000313" key="2">
    <source>
        <dbReference type="Proteomes" id="UP000076727"/>
    </source>
</evidence>
<evidence type="ECO:0008006" key="3">
    <source>
        <dbReference type="Google" id="ProtNLM"/>
    </source>
</evidence>
<proteinExistence type="predicted"/>
<name>A0A165R1G2_9APHY</name>
<gene>
    <name evidence="1" type="ORF">DAEQUDRAFT_737635</name>
</gene>
<protein>
    <recommendedName>
        <fullName evidence="3">ABM domain-containing protein</fullName>
    </recommendedName>
</protein>
<reference evidence="1 2" key="1">
    <citation type="journal article" date="2016" name="Mol. Biol. Evol.">
        <title>Comparative Genomics of Early-Diverging Mushroom-Forming Fungi Provides Insights into the Origins of Lignocellulose Decay Capabilities.</title>
        <authorList>
            <person name="Nagy L.G."/>
            <person name="Riley R."/>
            <person name="Tritt A."/>
            <person name="Adam C."/>
            <person name="Daum C."/>
            <person name="Floudas D."/>
            <person name="Sun H."/>
            <person name="Yadav J.S."/>
            <person name="Pangilinan J."/>
            <person name="Larsson K.H."/>
            <person name="Matsuura K."/>
            <person name="Barry K."/>
            <person name="Labutti K."/>
            <person name="Kuo R."/>
            <person name="Ohm R.A."/>
            <person name="Bhattacharya S.S."/>
            <person name="Shirouzu T."/>
            <person name="Yoshinaga Y."/>
            <person name="Martin F.M."/>
            <person name="Grigoriev I.V."/>
            <person name="Hibbett D.S."/>
        </authorList>
    </citation>
    <scope>NUCLEOTIDE SEQUENCE [LARGE SCALE GENOMIC DNA]</scope>
    <source>
        <strain evidence="1 2">L-15889</strain>
    </source>
</reference>
<dbReference type="Gene3D" id="3.30.70.100">
    <property type="match status" value="2"/>
</dbReference>
<dbReference type="EMBL" id="KV429053">
    <property type="protein sequence ID" value="KZT70174.1"/>
    <property type="molecule type" value="Genomic_DNA"/>
</dbReference>
<sequence length="209" mass="22931">MALPCVEVATAPASEAFLANPKDVVSLVQPAFDLLKSTKGLLKIYYGRETEDPSQVYVYPIWEKLEDHKALQADAVQYPILGEHCGRFMGAASNVIHIRPLAEPYKALEAPATELAYMTVNPGVPKATLETKLDELAKMVNALPESWGAISAVWGPTVERDDTLGLIIGWTSVDAHWNAVKTVPELISQLKDIREIATINLTHQILAPY</sequence>
<dbReference type="AlphaFoldDB" id="A0A165R1G2"/>
<keyword evidence="2" id="KW-1185">Reference proteome</keyword>
<organism evidence="1 2">
    <name type="scientific">Daedalea quercina L-15889</name>
    <dbReference type="NCBI Taxonomy" id="1314783"/>
    <lineage>
        <taxon>Eukaryota</taxon>
        <taxon>Fungi</taxon>
        <taxon>Dikarya</taxon>
        <taxon>Basidiomycota</taxon>
        <taxon>Agaricomycotina</taxon>
        <taxon>Agaricomycetes</taxon>
        <taxon>Polyporales</taxon>
        <taxon>Fomitopsis</taxon>
    </lineage>
</organism>
<accession>A0A165R1G2</accession>
<dbReference type="OrthoDB" id="3830579at2759"/>